<gene>
    <name evidence="1" type="ORF">OG835_06665</name>
</gene>
<evidence type="ECO:0000313" key="1">
    <source>
        <dbReference type="EMBL" id="WSB96711.1"/>
    </source>
</evidence>
<dbReference type="Proteomes" id="UP001348369">
    <property type="component" value="Chromosome"/>
</dbReference>
<proteinExistence type="predicted"/>
<organism evidence="1 2">
    <name type="scientific">Streptomyces scopuliridis</name>
    <dbReference type="NCBI Taxonomy" id="452529"/>
    <lineage>
        <taxon>Bacteria</taxon>
        <taxon>Bacillati</taxon>
        <taxon>Actinomycetota</taxon>
        <taxon>Actinomycetes</taxon>
        <taxon>Kitasatosporales</taxon>
        <taxon>Streptomycetaceae</taxon>
        <taxon>Streptomyces</taxon>
    </lineage>
</organism>
<keyword evidence="2" id="KW-1185">Reference proteome</keyword>
<evidence type="ECO:0000313" key="2">
    <source>
        <dbReference type="Proteomes" id="UP001348369"/>
    </source>
</evidence>
<accession>A0ACD4ZFW4</accession>
<name>A0ACD4ZFW4_9ACTN</name>
<reference evidence="1" key="1">
    <citation type="submission" date="2022-10" db="EMBL/GenBank/DDBJ databases">
        <title>The complete genomes of actinobacterial strains from the NBC collection.</title>
        <authorList>
            <person name="Joergensen T.S."/>
            <person name="Alvarez Arevalo M."/>
            <person name="Sterndorff E.B."/>
            <person name="Faurdal D."/>
            <person name="Vuksanovic O."/>
            <person name="Mourched A.-S."/>
            <person name="Charusanti P."/>
            <person name="Shaw S."/>
            <person name="Blin K."/>
            <person name="Weber T."/>
        </authorList>
    </citation>
    <scope>NUCLEOTIDE SEQUENCE</scope>
    <source>
        <strain evidence="1">NBC 01771</strain>
    </source>
</reference>
<sequence length="444" mass="44778">MPEDPDPPPAHPPPPPGTPGGPGDPGKSGAPGAPAGPGPDDKWLTTGVGSVGVTSFLSDAGHEIATAVLPGFVTGVLHGSAASLGVIEGVSDALTGVSKLAGGPLANDPRRRRRMATGGYLGTAVATGAIGLATAVWQVGVLRAVAWTSRGLRSPSKDALLASLAPPRAFGRAYGLERAGDNLGAVAGPLAAAGLVAWLGIRPAIWFAFLPGILAAVTITIAAREARRRHADGSREPIRLRFAGLRGAGLLRPLLPVLLFEFGNLAVTLLILRATQLLHTDGRSATEAASLAILVYAAHNAVGAAVAYAGGHWIDRAGPRVVFATGSALYVLAYAGFAVGFHSWWVLLIFFSLAGAGIGCAETAESALVAQLLPDRLRGSGFGLLGAVQAVGDVVATVVVGVLYTAVSPTAGFLYAAGWMLLSVLGTGALASGRVAPRTRGSGN</sequence>
<protein>
    <submittedName>
        <fullName evidence="1">MFS transporter</fullName>
    </submittedName>
</protein>
<dbReference type="EMBL" id="CP109109">
    <property type="protein sequence ID" value="WSB96711.1"/>
    <property type="molecule type" value="Genomic_DNA"/>
</dbReference>